<comment type="caution">
    <text evidence="3">The sequence shown here is derived from an EMBL/GenBank/DDBJ whole genome shotgun (WGS) entry which is preliminary data.</text>
</comment>
<accession>A0A7I9YJ99</accession>
<dbReference type="RefSeq" id="WP_163707682.1">
    <property type="nucleotide sequence ID" value="NZ_BLKZ01000001.1"/>
</dbReference>
<dbReference type="GO" id="GO:0016020">
    <property type="term" value="C:membrane"/>
    <property type="evidence" value="ECO:0007669"/>
    <property type="project" value="TreeGrafter"/>
</dbReference>
<dbReference type="GO" id="GO:0016787">
    <property type="term" value="F:hydrolase activity"/>
    <property type="evidence" value="ECO:0007669"/>
    <property type="project" value="UniProtKB-KW"/>
</dbReference>
<dbReference type="PANTHER" id="PTHR43798:SF31">
    <property type="entry name" value="AB HYDROLASE SUPERFAMILY PROTEIN YCLE"/>
    <property type="match status" value="1"/>
</dbReference>
<evidence type="ECO:0000259" key="2">
    <source>
        <dbReference type="Pfam" id="PF00561"/>
    </source>
</evidence>
<dbReference type="AlphaFoldDB" id="A0A7I9YJ99"/>
<dbReference type="InterPro" id="IPR029058">
    <property type="entry name" value="AB_hydrolase_fold"/>
</dbReference>
<dbReference type="EMBL" id="BLKZ01000001">
    <property type="protein sequence ID" value="GFG88573.1"/>
    <property type="molecule type" value="Genomic_DNA"/>
</dbReference>
<dbReference type="PANTHER" id="PTHR43798">
    <property type="entry name" value="MONOACYLGLYCEROL LIPASE"/>
    <property type="match status" value="1"/>
</dbReference>
<dbReference type="Pfam" id="PF00561">
    <property type="entry name" value="Abhydrolase_1"/>
    <property type="match status" value="1"/>
</dbReference>
<evidence type="ECO:0000256" key="1">
    <source>
        <dbReference type="ARBA" id="ARBA00022801"/>
    </source>
</evidence>
<feature type="domain" description="AB hydrolase-1" evidence="2">
    <location>
        <begin position="36"/>
        <end position="254"/>
    </location>
</feature>
<proteinExistence type="predicted"/>
<protein>
    <submittedName>
        <fullName evidence="3">O-methylpimelyl-ACP methylesterase</fullName>
    </submittedName>
</protein>
<keyword evidence="1" id="KW-0378">Hydrolase</keyword>
<gene>
    <name evidence="3" type="primary">bioH</name>
    <name evidence="3" type="ORF">MBOU_06150</name>
</gene>
<keyword evidence="4" id="KW-1185">Reference proteome</keyword>
<reference evidence="3 4" key="1">
    <citation type="journal article" date="2019" name="Emerg. Microbes Infect.">
        <title>Comprehensive subspecies identification of 175 nontuberculous mycobacteria species based on 7547 genomic profiles.</title>
        <authorList>
            <person name="Matsumoto Y."/>
            <person name="Kinjo T."/>
            <person name="Motooka D."/>
            <person name="Nabeya D."/>
            <person name="Jung N."/>
            <person name="Uechi K."/>
            <person name="Horii T."/>
            <person name="Iida T."/>
            <person name="Fujita J."/>
            <person name="Nakamura S."/>
        </authorList>
    </citation>
    <scope>NUCLEOTIDE SEQUENCE [LARGE SCALE GENOMIC DNA]</scope>
    <source>
        <strain evidence="3 4">JCM 30725</strain>
    </source>
</reference>
<dbReference type="Gene3D" id="3.40.50.1820">
    <property type="entry name" value="alpha/beta hydrolase"/>
    <property type="match status" value="1"/>
</dbReference>
<organism evidence="3 4">
    <name type="scientific">Mycobacterium bourgelatii</name>
    <dbReference type="NCBI Taxonomy" id="1273442"/>
    <lineage>
        <taxon>Bacteria</taxon>
        <taxon>Bacillati</taxon>
        <taxon>Actinomycetota</taxon>
        <taxon>Actinomycetes</taxon>
        <taxon>Mycobacteriales</taxon>
        <taxon>Mycobacteriaceae</taxon>
        <taxon>Mycobacterium</taxon>
    </lineage>
</organism>
<evidence type="ECO:0000313" key="3">
    <source>
        <dbReference type="EMBL" id="GFG88573.1"/>
    </source>
</evidence>
<dbReference type="SUPFAM" id="SSF53474">
    <property type="entry name" value="alpha/beta-Hydrolases"/>
    <property type="match status" value="1"/>
</dbReference>
<dbReference type="PRINTS" id="PR00111">
    <property type="entry name" value="ABHYDROLASE"/>
</dbReference>
<evidence type="ECO:0000313" key="4">
    <source>
        <dbReference type="Proteomes" id="UP000465360"/>
    </source>
</evidence>
<name>A0A7I9YJ99_MYCBU</name>
<dbReference type="InterPro" id="IPR000073">
    <property type="entry name" value="AB_hydrolase_1"/>
</dbReference>
<sequence length="267" mass="28042">MRLDAREVAAMERFSVPGPAGTVSGLRQVQDSEAEPVVFIHHINGAAHQWVPVMNHFNDRTTVAVDLRGHGNSQPGESYGVADYAADVEAAMDGLDIHYAHLVGASFGASVCLSIAAQAQYRIRSVAVIGGALTVADLIDPDGVTAELRELGSLAFFQKMAAVSFAPGTDAILLDEAARLAARNDPAVAESILREAFSADITDTATRVRAPALVLAGEHDQTCPPERAAVLADSLGTRCQVLAGRGHLAHLEDPALIARLVAAQLPD</sequence>
<dbReference type="InterPro" id="IPR050266">
    <property type="entry name" value="AB_hydrolase_sf"/>
</dbReference>
<dbReference type="Proteomes" id="UP000465360">
    <property type="component" value="Unassembled WGS sequence"/>
</dbReference>